<proteinExistence type="predicted"/>
<feature type="region of interest" description="Disordered" evidence="1">
    <location>
        <begin position="1"/>
        <end position="32"/>
    </location>
</feature>
<keyword evidence="3" id="KW-1185">Reference proteome</keyword>
<gene>
    <name evidence="2" type="ORF">H0235_012580</name>
</gene>
<organism evidence="2 3">
    <name type="scientific">Vespula pensylvanica</name>
    <name type="common">Western yellow jacket</name>
    <name type="synonym">Wasp</name>
    <dbReference type="NCBI Taxonomy" id="30213"/>
    <lineage>
        <taxon>Eukaryota</taxon>
        <taxon>Metazoa</taxon>
        <taxon>Ecdysozoa</taxon>
        <taxon>Arthropoda</taxon>
        <taxon>Hexapoda</taxon>
        <taxon>Insecta</taxon>
        <taxon>Pterygota</taxon>
        <taxon>Neoptera</taxon>
        <taxon>Endopterygota</taxon>
        <taxon>Hymenoptera</taxon>
        <taxon>Apocrita</taxon>
        <taxon>Aculeata</taxon>
        <taxon>Vespoidea</taxon>
        <taxon>Vespidae</taxon>
        <taxon>Vespinae</taxon>
        <taxon>Vespula</taxon>
    </lineage>
</organism>
<dbReference type="EMBL" id="JACSDY010000011">
    <property type="protein sequence ID" value="KAF7415988.1"/>
    <property type="molecule type" value="Genomic_DNA"/>
</dbReference>
<evidence type="ECO:0000313" key="2">
    <source>
        <dbReference type="EMBL" id="KAF7415988.1"/>
    </source>
</evidence>
<dbReference type="AlphaFoldDB" id="A0A834NR72"/>
<comment type="caution">
    <text evidence="2">The sequence shown here is derived from an EMBL/GenBank/DDBJ whole genome shotgun (WGS) entry which is preliminary data.</text>
</comment>
<name>A0A834NR72_VESPE</name>
<protein>
    <submittedName>
        <fullName evidence="2">Uncharacterized protein</fullName>
    </submittedName>
</protein>
<sequence>MDDARARRNEGEREREPWKSSNDLPKRSNYHKCPKNIRFTNVKLTTTMRTTETAVARSGGWATVLLTGTLNNATTLGYLRHGSGVARWKSDYGGGGK</sequence>
<accession>A0A834NR72</accession>
<reference evidence="2" key="1">
    <citation type="journal article" date="2020" name="G3 (Bethesda)">
        <title>High-Quality Assemblies for Three Invasive Social Wasps from the &lt;i&gt;Vespula&lt;/i&gt; Genus.</title>
        <authorList>
            <person name="Harrop T.W.R."/>
            <person name="Guhlin J."/>
            <person name="McLaughlin G.M."/>
            <person name="Permina E."/>
            <person name="Stockwell P."/>
            <person name="Gilligan J."/>
            <person name="Le Lec M.F."/>
            <person name="Gruber M.A.M."/>
            <person name="Quinn O."/>
            <person name="Lovegrove M."/>
            <person name="Duncan E.J."/>
            <person name="Remnant E.J."/>
            <person name="Van Eeckhoven J."/>
            <person name="Graham B."/>
            <person name="Knapp R.A."/>
            <person name="Langford K.W."/>
            <person name="Kronenberg Z."/>
            <person name="Press M.O."/>
            <person name="Eacker S.M."/>
            <person name="Wilson-Rankin E.E."/>
            <person name="Purcell J."/>
            <person name="Lester P.J."/>
            <person name="Dearden P.K."/>
        </authorList>
    </citation>
    <scope>NUCLEOTIDE SEQUENCE</scope>
    <source>
        <strain evidence="2">Volc-1</strain>
    </source>
</reference>
<evidence type="ECO:0000256" key="1">
    <source>
        <dbReference type="SAM" id="MobiDB-lite"/>
    </source>
</evidence>
<evidence type="ECO:0000313" key="3">
    <source>
        <dbReference type="Proteomes" id="UP000600918"/>
    </source>
</evidence>
<feature type="compositionally biased region" description="Basic and acidic residues" evidence="1">
    <location>
        <begin position="1"/>
        <end position="18"/>
    </location>
</feature>
<dbReference type="Proteomes" id="UP000600918">
    <property type="component" value="Unassembled WGS sequence"/>
</dbReference>